<reference evidence="5" key="1">
    <citation type="submission" date="2012-11" db="EMBL/GenBank/DDBJ databases">
        <authorList>
            <person name="Lucero-Rivera Y.E."/>
            <person name="Tovar-Ramirez D."/>
        </authorList>
    </citation>
    <scope>NUCLEOTIDE SEQUENCE [LARGE SCALE GENOMIC DNA]</scope>
    <source>
        <strain evidence="5">Araruama</strain>
    </source>
</reference>
<dbReference type="PROSITE" id="PS50878">
    <property type="entry name" value="RT_POL"/>
    <property type="match status" value="1"/>
</dbReference>
<evidence type="ECO:0000259" key="3">
    <source>
        <dbReference type="PROSITE" id="PS50878"/>
    </source>
</evidence>
<dbReference type="InterPro" id="IPR043502">
    <property type="entry name" value="DNA/RNA_pol_sf"/>
</dbReference>
<protein>
    <submittedName>
        <fullName evidence="4">RNA-directed DNA polymerase (Reverse transcriptase)</fullName>
    </submittedName>
</protein>
<proteinExistence type="inferred from homology"/>
<dbReference type="PANTHER" id="PTHR34047">
    <property type="entry name" value="NUCLEAR INTRON MATURASE 1, MITOCHONDRIAL-RELATED"/>
    <property type="match status" value="1"/>
</dbReference>
<feature type="coiled-coil region" evidence="2">
    <location>
        <begin position="237"/>
        <end position="264"/>
    </location>
</feature>
<comment type="caution">
    <text evidence="4">The sequence shown here is derived from an EMBL/GenBank/DDBJ whole genome shotgun (WGS) entry which is preliminary data.</text>
</comment>
<evidence type="ECO:0000313" key="5">
    <source>
        <dbReference type="Proteomes" id="UP000189670"/>
    </source>
</evidence>
<feature type="non-terminal residue" evidence="4">
    <location>
        <position position="1"/>
    </location>
</feature>
<sequence length="282" mass="33553">KTIFTPKKNNQNGNAINPLQFEYIFSYENLKRSYKIESERKPAPGIDHQTAWQFGKKLNYNLGRLTKELHDGYYQPKALLRIETENKKKPIFITTFRDRIVQRTLVRTLSFEWEKIFSQCSYAFRPGKSYQNAQERVLQICQTNPHIAIIDIKRFFESIPHDRMYDKLIMNLKCRRTVNIIMRIISHEDSPDRGLVRGAIISPLLSNLYLNDFDWQLSRTGQLVRYCDDMAIMGINRKHLKSQIKQAKLLLKNEELKVHRWKKQVTQYNKGFRFLGTFFKKV</sequence>
<evidence type="ECO:0000256" key="1">
    <source>
        <dbReference type="ARBA" id="ARBA00034120"/>
    </source>
</evidence>
<keyword evidence="4" id="KW-0548">Nucleotidyltransferase</keyword>
<accession>A0A1V1PG08</accession>
<evidence type="ECO:0000313" key="4">
    <source>
        <dbReference type="EMBL" id="ETR73831.1"/>
    </source>
</evidence>
<comment type="similarity">
    <text evidence="1">Belongs to the bacterial reverse transcriptase family.</text>
</comment>
<dbReference type="Pfam" id="PF00078">
    <property type="entry name" value="RVT_1"/>
    <property type="match status" value="1"/>
</dbReference>
<dbReference type="SUPFAM" id="SSF56672">
    <property type="entry name" value="DNA/RNA polymerases"/>
    <property type="match status" value="1"/>
</dbReference>
<keyword evidence="4" id="KW-0695">RNA-directed DNA polymerase</keyword>
<gene>
    <name evidence="4" type="ORF">OMM_06692</name>
</gene>
<dbReference type="Proteomes" id="UP000189670">
    <property type="component" value="Unassembled WGS sequence"/>
</dbReference>
<evidence type="ECO:0000256" key="2">
    <source>
        <dbReference type="SAM" id="Coils"/>
    </source>
</evidence>
<dbReference type="CDD" id="cd01651">
    <property type="entry name" value="RT_G2_intron"/>
    <property type="match status" value="1"/>
</dbReference>
<dbReference type="InterPro" id="IPR000477">
    <property type="entry name" value="RT_dom"/>
</dbReference>
<name>A0A1V1PG08_9BACT</name>
<organism evidence="4 5">
    <name type="scientific">Candidatus Magnetoglobus multicellularis str. Araruama</name>
    <dbReference type="NCBI Taxonomy" id="890399"/>
    <lineage>
        <taxon>Bacteria</taxon>
        <taxon>Pseudomonadati</taxon>
        <taxon>Thermodesulfobacteriota</taxon>
        <taxon>Desulfobacteria</taxon>
        <taxon>Desulfobacterales</taxon>
        <taxon>Desulfobacteraceae</taxon>
        <taxon>Candidatus Magnetoglobus</taxon>
    </lineage>
</organism>
<dbReference type="EMBL" id="ATBP01000036">
    <property type="protein sequence ID" value="ETR73831.1"/>
    <property type="molecule type" value="Genomic_DNA"/>
</dbReference>
<feature type="domain" description="Reverse transcriptase" evidence="3">
    <location>
        <begin position="1"/>
        <end position="279"/>
    </location>
</feature>
<dbReference type="InterPro" id="IPR051083">
    <property type="entry name" value="GrpII_Intron_Splice-Mob/Def"/>
</dbReference>
<keyword evidence="4" id="KW-0808">Transferase</keyword>
<dbReference type="AlphaFoldDB" id="A0A1V1PG08"/>
<dbReference type="GO" id="GO:0003964">
    <property type="term" value="F:RNA-directed DNA polymerase activity"/>
    <property type="evidence" value="ECO:0007669"/>
    <property type="project" value="UniProtKB-KW"/>
</dbReference>
<keyword evidence="2" id="KW-0175">Coiled coil</keyword>
<dbReference type="PANTHER" id="PTHR34047:SF8">
    <property type="entry name" value="PROTEIN YKFC"/>
    <property type="match status" value="1"/>
</dbReference>